<dbReference type="PANTHER" id="PTHR30026">
    <property type="entry name" value="OUTER MEMBRANE PROTEIN TOLC"/>
    <property type="match status" value="1"/>
</dbReference>
<gene>
    <name evidence="8" type="ORF">BC643_0585</name>
</gene>
<dbReference type="InterPro" id="IPR003423">
    <property type="entry name" value="OMP_efflux"/>
</dbReference>
<evidence type="ECO:0000313" key="8">
    <source>
        <dbReference type="EMBL" id="RKD90249.1"/>
    </source>
</evidence>
<comment type="subcellular location">
    <subcellularLocation>
        <location evidence="1">Cell outer membrane</location>
    </subcellularLocation>
</comment>
<dbReference type="GO" id="GO:1990281">
    <property type="term" value="C:efflux pump complex"/>
    <property type="evidence" value="ECO:0007669"/>
    <property type="project" value="TreeGrafter"/>
</dbReference>
<dbReference type="SUPFAM" id="SSF56954">
    <property type="entry name" value="Outer membrane efflux proteins (OEP)"/>
    <property type="match status" value="1"/>
</dbReference>
<keyword evidence="9" id="KW-1185">Reference proteome</keyword>
<keyword evidence="4" id="KW-1134">Transmembrane beta strand</keyword>
<evidence type="ECO:0000256" key="6">
    <source>
        <dbReference type="ARBA" id="ARBA00023136"/>
    </source>
</evidence>
<evidence type="ECO:0000256" key="7">
    <source>
        <dbReference type="ARBA" id="ARBA00023237"/>
    </source>
</evidence>
<evidence type="ECO:0000256" key="4">
    <source>
        <dbReference type="ARBA" id="ARBA00022452"/>
    </source>
</evidence>
<dbReference type="Pfam" id="PF02321">
    <property type="entry name" value="OEP"/>
    <property type="match status" value="2"/>
</dbReference>
<dbReference type="Proteomes" id="UP000283387">
    <property type="component" value="Unassembled WGS sequence"/>
</dbReference>
<evidence type="ECO:0000256" key="5">
    <source>
        <dbReference type="ARBA" id="ARBA00022692"/>
    </source>
</evidence>
<keyword evidence="6" id="KW-0472">Membrane</keyword>
<name>A0A419W474_9BACT</name>
<evidence type="ECO:0000256" key="1">
    <source>
        <dbReference type="ARBA" id="ARBA00004442"/>
    </source>
</evidence>
<comment type="caution">
    <text evidence="8">The sequence shown here is derived from an EMBL/GenBank/DDBJ whole genome shotgun (WGS) entry which is preliminary data.</text>
</comment>
<accession>A0A419W474</accession>
<dbReference type="EMBL" id="RAPN01000001">
    <property type="protein sequence ID" value="RKD90249.1"/>
    <property type="molecule type" value="Genomic_DNA"/>
</dbReference>
<dbReference type="GO" id="GO:0015288">
    <property type="term" value="F:porin activity"/>
    <property type="evidence" value="ECO:0007669"/>
    <property type="project" value="TreeGrafter"/>
</dbReference>
<reference evidence="8 9" key="1">
    <citation type="submission" date="2018-09" db="EMBL/GenBank/DDBJ databases">
        <title>Genomic Encyclopedia of Archaeal and Bacterial Type Strains, Phase II (KMG-II): from individual species to whole genera.</title>
        <authorList>
            <person name="Goeker M."/>
        </authorList>
    </citation>
    <scope>NUCLEOTIDE SEQUENCE [LARGE SCALE GENOMIC DNA]</scope>
    <source>
        <strain evidence="8 9">DSM 27148</strain>
    </source>
</reference>
<evidence type="ECO:0000256" key="3">
    <source>
        <dbReference type="ARBA" id="ARBA00022448"/>
    </source>
</evidence>
<dbReference type="PANTHER" id="PTHR30026:SF20">
    <property type="entry name" value="OUTER MEMBRANE PROTEIN TOLC"/>
    <property type="match status" value="1"/>
</dbReference>
<dbReference type="AlphaFoldDB" id="A0A419W474"/>
<dbReference type="InterPro" id="IPR051906">
    <property type="entry name" value="TolC-like"/>
</dbReference>
<proteinExistence type="inferred from homology"/>
<keyword evidence="5" id="KW-0812">Transmembrane</keyword>
<keyword evidence="3" id="KW-0813">Transport</keyword>
<dbReference type="RefSeq" id="WP_120271667.1">
    <property type="nucleotide sequence ID" value="NZ_RAPN01000001.1"/>
</dbReference>
<comment type="similarity">
    <text evidence="2">Belongs to the outer membrane factor (OMF) (TC 1.B.17) family.</text>
</comment>
<dbReference type="Gene3D" id="1.20.1600.10">
    <property type="entry name" value="Outer membrane efflux proteins (OEP)"/>
    <property type="match status" value="1"/>
</dbReference>
<evidence type="ECO:0000256" key="2">
    <source>
        <dbReference type="ARBA" id="ARBA00007613"/>
    </source>
</evidence>
<evidence type="ECO:0000313" key="9">
    <source>
        <dbReference type="Proteomes" id="UP000283387"/>
    </source>
</evidence>
<sequence length="436" mass="48793">MKKESLLIVLFLLQGAVVANAQYVFSSLDSVWRFALKQNADYNVRLLQVEQARQDRNAARSFLFPTVSAAASGQDNIDLSVTPVPGELLGQPGETINMKFGKKYNYAAGVTVNYNVLNWQKIYQSKMATTNLELQEANRDYFEQDLKQQLGQLYYAALTAIKATEIGEHDLAVADTLLSLSEDRFAQGTIDALELNQAKISRNTIAQQLEATMQYQDECLSNLKILLGLQSSDELHLDETVSVQMASDGLPDLIANSTYTNVFKLQTDYAFAEKKKAGAAFLPDLKLNGFWGANQFQDELAFSFKSGDWNANSYIGLSVSIPIFNGMANRSNYRSAKLKQEIAGQNYANESRKSAINDQLTYRQMQRNRQIAQSGESTFSLTADNLKLAALKYDEGLISMDAYLKVFDDYLAAESNYLNALSEFLSYKVIFESRKQ</sequence>
<dbReference type="GO" id="GO:0009279">
    <property type="term" value="C:cell outer membrane"/>
    <property type="evidence" value="ECO:0007669"/>
    <property type="project" value="UniProtKB-SubCell"/>
</dbReference>
<dbReference type="GO" id="GO:0015562">
    <property type="term" value="F:efflux transmembrane transporter activity"/>
    <property type="evidence" value="ECO:0007669"/>
    <property type="project" value="InterPro"/>
</dbReference>
<protein>
    <submittedName>
        <fullName evidence="8">Outer membrane protein TolC</fullName>
    </submittedName>
</protein>
<keyword evidence="7" id="KW-0998">Cell outer membrane</keyword>
<organism evidence="8 9">
    <name type="scientific">Mangrovibacterium diazotrophicum</name>
    <dbReference type="NCBI Taxonomy" id="1261403"/>
    <lineage>
        <taxon>Bacteria</taxon>
        <taxon>Pseudomonadati</taxon>
        <taxon>Bacteroidota</taxon>
        <taxon>Bacteroidia</taxon>
        <taxon>Marinilabiliales</taxon>
        <taxon>Prolixibacteraceae</taxon>
        <taxon>Mangrovibacterium</taxon>
    </lineage>
</organism>
<dbReference type="OrthoDB" id="9771205at2"/>